<proteinExistence type="predicted"/>
<dbReference type="SUPFAM" id="SSF52540">
    <property type="entry name" value="P-loop containing nucleoside triphosphate hydrolases"/>
    <property type="match status" value="1"/>
</dbReference>
<dbReference type="InterPro" id="IPR041664">
    <property type="entry name" value="AAA_16"/>
</dbReference>
<sequence length="430" mass="45654">MGDVEIGAARCPRLVGRDDELARLRAAVDEARYGRGSAVAVIGPPGIGKSRLIGELSGLGAEVLVGRAVPGAWTAHRPLIEVLATGLRGLPWPNRVTLDPYRAVLDRLLTAHVSSGESDDRVWVIAETLLRVLRAIRGDDPQVVVLEDLHWSDPDTLDVVEYVADNLARERCLLVLTAREEPGPVLVVLDRLARRAAVHTVRLGALSERSVLEMAAACLGGRPGNAVRDLLHRAHGTPLMIEELLASTDAGVDVPRTVVELTMARVRRLSVAARRCVFAAAVLGEGADPALLRGMLGLPIEEVGDAVREAAAADLVEVADADTVAFRHSLTRDAVLASMLPGERAGWATRALVVLDDIDADWRQFGGLAADLAEVAGDPHRAAALLVRAGRHDASRGALATAEAALRRAGALAEGDARRPPTRTKLSPMS</sequence>
<dbReference type="RefSeq" id="WP_337703945.1">
    <property type="nucleotide sequence ID" value="NZ_JBBEGM010000006.1"/>
</dbReference>
<organism evidence="5 6">
    <name type="scientific">Actinomycetospora flava</name>
    <dbReference type="NCBI Taxonomy" id="3129232"/>
    <lineage>
        <taxon>Bacteria</taxon>
        <taxon>Bacillati</taxon>
        <taxon>Actinomycetota</taxon>
        <taxon>Actinomycetes</taxon>
        <taxon>Pseudonocardiales</taxon>
        <taxon>Pseudonocardiaceae</taxon>
        <taxon>Actinomycetospora</taxon>
    </lineage>
</organism>
<name>A0ABU8M5F4_9PSEU</name>
<evidence type="ECO:0000313" key="5">
    <source>
        <dbReference type="EMBL" id="MEJ2862564.1"/>
    </source>
</evidence>
<feature type="region of interest" description="Disordered" evidence="3">
    <location>
        <begin position="411"/>
        <end position="430"/>
    </location>
</feature>
<keyword evidence="6" id="KW-1185">Reference proteome</keyword>
<evidence type="ECO:0000313" key="6">
    <source>
        <dbReference type="Proteomes" id="UP001369736"/>
    </source>
</evidence>
<dbReference type="EMBL" id="JBBEGM010000006">
    <property type="protein sequence ID" value="MEJ2862564.1"/>
    <property type="molecule type" value="Genomic_DNA"/>
</dbReference>
<dbReference type="Proteomes" id="UP001369736">
    <property type="component" value="Unassembled WGS sequence"/>
</dbReference>
<dbReference type="Pfam" id="PF13191">
    <property type="entry name" value="AAA_16"/>
    <property type="match status" value="1"/>
</dbReference>
<protein>
    <submittedName>
        <fullName evidence="5">AAA family ATPase</fullName>
    </submittedName>
</protein>
<reference evidence="5 6" key="1">
    <citation type="submission" date="2024-03" db="EMBL/GenBank/DDBJ databases">
        <title>Actinomycetospora sp. OC33-EN07, a novel actinomycete isolated from wild orchid (Aerides multiflora).</title>
        <authorList>
            <person name="Suriyachadkun C."/>
        </authorList>
    </citation>
    <scope>NUCLEOTIDE SEQUENCE [LARGE SCALE GENOMIC DNA]</scope>
    <source>
        <strain evidence="5 6">OC33-EN07</strain>
    </source>
</reference>
<gene>
    <name evidence="5" type="ORF">WCD58_15435</name>
</gene>
<dbReference type="PANTHER" id="PTHR16305:SF28">
    <property type="entry name" value="GUANYLATE CYCLASE DOMAIN-CONTAINING PROTEIN"/>
    <property type="match status" value="1"/>
</dbReference>
<comment type="caution">
    <text evidence="5">The sequence shown here is derived from an EMBL/GenBank/DDBJ whole genome shotgun (WGS) entry which is preliminary data.</text>
</comment>
<accession>A0ABU8M5F4</accession>
<keyword evidence="1" id="KW-0547">Nucleotide-binding</keyword>
<keyword evidence="2" id="KW-0067">ATP-binding</keyword>
<dbReference type="InterPro" id="IPR027417">
    <property type="entry name" value="P-loop_NTPase"/>
</dbReference>
<evidence type="ECO:0000259" key="4">
    <source>
        <dbReference type="Pfam" id="PF13191"/>
    </source>
</evidence>
<evidence type="ECO:0000256" key="1">
    <source>
        <dbReference type="ARBA" id="ARBA00022741"/>
    </source>
</evidence>
<feature type="domain" description="Orc1-like AAA ATPase" evidence="4">
    <location>
        <begin position="13"/>
        <end position="174"/>
    </location>
</feature>
<dbReference type="PANTHER" id="PTHR16305">
    <property type="entry name" value="TESTICULAR SOLUBLE ADENYLYL CYCLASE"/>
    <property type="match status" value="1"/>
</dbReference>
<evidence type="ECO:0000256" key="3">
    <source>
        <dbReference type="SAM" id="MobiDB-lite"/>
    </source>
</evidence>
<evidence type="ECO:0000256" key="2">
    <source>
        <dbReference type="ARBA" id="ARBA00022840"/>
    </source>
</evidence>